<reference evidence="14" key="1">
    <citation type="journal article" date="2019" name="Int. J. Syst. Evol. Microbiol.">
        <title>The Global Catalogue of Microorganisms (GCM) 10K type strain sequencing project: providing services to taxonomists for standard genome sequencing and annotation.</title>
        <authorList>
            <consortium name="The Broad Institute Genomics Platform"/>
            <consortium name="The Broad Institute Genome Sequencing Center for Infectious Disease"/>
            <person name="Wu L."/>
            <person name="Ma J."/>
        </authorList>
    </citation>
    <scope>NUCLEOTIDE SEQUENCE [LARGE SCALE GENOMIC DNA]</scope>
    <source>
        <strain evidence="14">KCTC 52237</strain>
    </source>
</reference>
<sequence length="509" mass="55706">MSQKNGKTPSGGAFKKGSLLGKKPRPKKADGSVYVRDDAPRRNQPRRNQPRSADKSAQASAVPQFNKRLGEFTIDRLSHDGRGVADLDGKTIFIAGALVGEQVSARLVEEHARFIDARVDQVISAAPERVSPPCAHYEQCGGCQLQHMQPAQQLAMKQESLLQQLKRWGGVEPKRVLPPISHSDTGYRSRARLGVWYEQDGSVSVGFRQHYSNQITQIDQCLVLAPELNQLLAPLRDWLTELRAAKAVTHIELVKGQGDDPAVHQSAMIVRHTKKLAEADLAALALLAEQQQVAVWLEPNGNLGLTDLQGNFCDPRLHYSVAGLSLAYHPQDFTQVNPQINQQMVAQALALLELKPQDRALDLFCGIGNFTLPMARQCAEVVGIEAVETMVLRGRENAAALGINNASFIAANLADMTHTQLQRLGGNINALLLDPPRDGAKDIIASIQRWVTGKQLSPQRIVYVSCNPATLARDSALLAEAGYVLDAVGVLDMFPHTQHLESMALFLLK</sequence>
<feature type="binding site" evidence="9">
    <location>
        <position position="134"/>
    </location>
    <ligand>
        <name>[4Fe-4S] cluster</name>
        <dbReference type="ChEBI" id="CHEBI:49883"/>
    </ligand>
</feature>
<dbReference type="GO" id="GO:0008168">
    <property type="term" value="F:methyltransferase activity"/>
    <property type="evidence" value="ECO:0007669"/>
    <property type="project" value="UniProtKB-KW"/>
</dbReference>
<keyword evidence="5 9" id="KW-0949">S-adenosyl-L-methionine</keyword>
<feature type="active site" description="Nucleophile" evidence="9 10">
    <location>
        <position position="466"/>
    </location>
</feature>
<comment type="function">
    <text evidence="9">Catalyzes the formation of 5-methyl-uridine at position 1939 (m5U1939) in 23S rRNA.</text>
</comment>
<evidence type="ECO:0000256" key="7">
    <source>
        <dbReference type="ARBA" id="ARBA00023004"/>
    </source>
</evidence>
<dbReference type="InterPro" id="IPR001566">
    <property type="entry name" value="23S_rRNA_MeTrfase_RlmD"/>
</dbReference>
<keyword evidence="7 9" id="KW-0408">Iron</keyword>
<dbReference type="PROSITE" id="PS51687">
    <property type="entry name" value="SAM_MT_RNA_M5U"/>
    <property type="match status" value="1"/>
</dbReference>
<proteinExistence type="inferred from homology"/>
<keyword evidence="4 9" id="KW-0808">Transferase</keyword>
<evidence type="ECO:0000256" key="2">
    <source>
        <dbReference type="ARBA" id="ARBA00022552"/>
    </source>
</evidence>
<organism evidence="13 14">
    <name type="scientific">Cellvibrio fontiphilus</name>
    <dbReference type="NCBI Taxonomy" id="1815559"/>
    <lineage>
        <taxon>Bacteria</taxon>
        <taxon>Pseudomonadati</taxon>
        <taxon>Pseudomonadota</taxon>
        <taxon>Gammaproteobacteria</taxon>
        <taxon>Cellvibrionales</taxon>
        <taxon>Cellvibrionaceae</taxon>
        <taxon>Cellvibrio</taxon>
    </lineage>
</organism>
<dbReference type="Gene3D" id="3.40.50.150">
    <property type="entry name" value="Vaccinia Virus protein VP39"/>
    <property type="match status" value="1"/>
</dbReference>
<gene>
    <name evidence="9 13" type="primary">rlmD</name>
    <name evidence="13" type="ORF">ACFODX_13060</name>
</gene>
<evidence type="ECO:0000256" key="8">
    <source>
        <dbReference type="ARBA" id="ARBA00023014"/>
    </source>
</evidence>
<evidence type="ECO:0000313" key="13">
    <source>
        <dbReference type="EMBL" id="MFC3116495.1"/>
    </source>
</evidence>
<keyword evidence="14" id="KW-1185">Reference proteome</keyword>
<evidence type="ECO:0000256" key="9">
    <source>
        <dbReference type="HAMAP-Rule" id="MF_01010"/>
    </source>
</evidence>
<evidence type="ECO:0000256" key="10">
    <source>
        <dbReference type="PROSITE-ProRule" id="PRU01024"/>
    </source>
</evidence>
<dbReference type="Proteomes" id="UP001595555">
    <property type="component" value="Unassembled WGS sequence"/>
</dbReference>
<keyword evidence="8 9" id="KW-0411">Iron-sulfur</keyword>
<comment type="catalytic activity">
    <reaction evidence="9">
        <text>uridine(1939) in 23S rRNA + S-adenosyl-L-methionine = 5-methyluridine(1939) in 23S rRNA + S-adenosyl-L-homocysteine + H(+)</text>
        <dbReference type="Rhea" id="RHEA:42908"/>
        <dbReference type="Rhea" id="RHEA-COMP:10278"/>
        <dbReference type="Rhea" id="RHEA-COMP:10279"/>
        <dbReference type="ChEBI" id="CHEBI:15378"/>
        <dbReference type="ChEBI" id="CHEBI:57856"/>
        <dbReference type="ChEBI" id="CHEBI:59789"/>
        <dbReference type="ChEBI" id="CHEBI:65315"/>
        <dbReference type="ChEBI" id="CHEBI:74447"/>
        <dbReference type="EC" id="2.1.1.190"/>
    </reaction>
</comment>
<feature type="domain" description="TRAM" evidence="12">
    <location>
        <begin position="63"/>
        <end position="121"/>
    </location>
</feature>
<feature type="binding site" evidence="9">
    <location>
        <position position="221"/>
    </location>
    <ligand>
        <name>[4Fe-4S] cluster</name>
        <dbReference type="ChEBI" id="CHEBI:49883"/>
    </ligand>
</feature>
<name>A0ABV7FIQ4_9GAMM</name>
<protein>
    <recommendedName>
        <fullName evidence="9">23S rRNA (uracil(1939)-C(5))-methyltransferase RlmD</fullName>
        <ecNumber evidence="9">2.1.1.190</ecNumber>
    </recommendedName>
    <alternativeName>
        <fullName evidence="9">23S rRNA(m5U1939)-methyltransferase</fullName>
    </alternativeName>
</protein>
<keyword evidence="2 9" id="KW-0698">rRNA processing</keyword>
<feature type="binding site" evidence="9 10">
    <location>
        <position position="434"/>
    </location>
    <ligand>
        <name>S-adenosyl-L-methionine</name>
        <dbReference type="ChEBI" id="CHEBI:59789"/>
    </ligand>
</feature>
<feature type="binding site" evidence="9">
    <location>
        <position position="412"/>
    </location>
    <ligand>
        <name>S-adenosyl-L-methionine</name>
        <dbReference type="ChEBI" id="CHEBI:59789"/>
    </ligand>
</feature>
<dbReference type="InterPro" id="IPR029063">
    <property type="entry name" value="SAM-dependent_MTases_sf"/>
</dbReference>
<dbReference type="EMBL" id="JBHRTF010000004">
    <property type="protein sequence ID" value="MFC3116495.1"/>
    <property type="molecule type" value="Genomic_DNA"/>
</dbReference>
<comment type="caution">
    <text evidence="13">The sequence shown here is derived from an EMBL/GenBank/DDBJ whole genome shotgun (WGS) entry which is preliminary data.</text>
</comment>
<feature type="binding site" evidence="9 10">
    <location>
        <position position="364"/>
    </location>
    <ligand>
        <name>S-adenosyl-L-methionine</name>
        <dbReference type="ChEBI" id="CHEBI:59789"/>
    </ligand>
</feature>
<evidence type="ECO:0000256" key="6">
    <source>
        <dbReference type="ARBA" id="ARBA00022723"/>
    </source>
</evidence>
<dbReference type="SUPFAM" id="SSF53335">
    <property type="entry name" value="S-adenosyl-L-methionine-dependent methyltransferases"/>
    <property type="match status" value="1"/>
</dbReference>
<dbReference type="HAMAP" id="MF_01010">
    <property type="entry name" value="23SrRNA_methyltr_RlmD"/>
    <property type="match status" value="1"/>
</dbReference>
<feature type="region of interest" description="Disordered" evidence="11">
    <location>
        <begin position="1"/>
        <end position="64"/>
    </location>
</feature>
<dbReference type="Gene3D" id="2.40.50.1070">
    <property type="match status" value="1"/>
</dbReference>
<dbReference type="PROSITE" id="PS50926">
    <property type="entry name" value="TRAM"/>
    <property type="match status" value="1"/>
</dbReference>
<dbReference type="InterPro" id="IPR002792">
    <property type="entry name" value="TRAM_dom"/>
</dbReference>
<evidence type="ECO:0000256" key="5">
    <source>
        <dbReference type="ARBA" id="ARBA00022691"/>
    </source>
</evidence>
<feature type="compositionally biased region" description="Basic and acidic residues" evidence="11">
    <location>
        <begin position="27"/>
        <end position="41"/>
    </location>
</feature>
<dbReference type="SUPFAM" id="SSF50249">
    <property type="entry name" value="Nucleic acid-binding proteins"/>
    <property type="match status" value="1"/>
</dbReference>
<evidence type="ECO:0000256" key="4">
    <source>
        <dbReference type="ARBA" id="ARBA00022679"/>
    </source>
</evidence>
<dbReference type="PANTHER" id="PTHR11061">
    <property type="entry name" value="RNA M5U METHYLTRANSFERASE"/>
    <property type="match status" value="1"/>
</dbReference>
<dbReference type="GO" id="GO:0032259">
    <property type="term" value="P:methylation"/>
    <property type="evidence" value="ECO:0007669"/>
    <property type="project" value="UniProtKB-KW"/>
</dbReference>
<dbReference type="CDD" id="cd02440">
    <property type="entry name" value="AdoMet_MTases"/>
    <property type="match status" value="1"/>
</dbReference>
<dbReference type="PROSITE" id="PS01231">
    <property type="entry name" value="TRMA_2"/>
    <property type="match status" value="1"/>
</dbReference>
<comment type="similarity">
    <text evidence="9">Belongs to the class I-like SAM-binding methyltransferase superfamily. RNA M5U methyltransferase family. RlmD subfamily.</text>
</comment>
<dbReference type="Pfam" id="PF01938">
    <property type="entry name" value="TRAM"/>
    <property type="match status" value="1"/>
</dbReference>
<accession>A0ABV7FIQ4</accession>
<feature type="binding site" evidence="9">
    <location>
        <position position="369"/>
    </location>
    <ligand>
        <name>S-adenosyl-L-methionine</name>
        <dbReference type="ChEBI" id="CHEBI:59789"/>
    </ligand>
</feature>
<evidence type="ECO:0000259" key="12">
    <source>
        <dbReference type="PROSITE" id="PS50926"/>
    </source>
</evidence>
<dbReference type="PANTHER" id="PTHR11061:SF49">
    <property type="entry name" value="23S RRNA (URACIL(1939)-C(5))-METHYLTRANSFERASE RLMD"/>
    <property type="match status" value="1"/>
</dbReference>
<feature type="binding site" evidence="9 10">
    <location>
        <position position="335"/>
    </location>
    <ligand>
        <name>S-adenosyl-L-methionine</name>
        <dbReference type="ChEBI" id="CHEBI:59789"/>
    </ligand>
</feature>
<dbReference type="RefSeq" id="WP_378119790.1">
    <property type="nucleotide sequence ID" value="NZ_JBHRTF010000004.1"/>
</dbReference>
<evidence type="ECO:0000256" key="3">
    <source>
        <dbReference type="ARBA" id="ARBA00022603"/>
    </source>
</evidence>
<dbReference type="Pfam" id="PF05958">
    <property type="entry name" value="tRNA_U5-meth_tr"/>
    <property type="match status" value="1"/>
</dbReference>
<dbReference type="InterPro" id="IPR030391">
    <property type="entry name" value="MeTrfase_TrmA_CS"/>
</dbReference>
<evidence type="ECO:0000256" key="11">
    <source>
        <dbReference type="SAM" id="MobiDB-lite"/>
    </source>
</evidence>
<keyword evidence="3 9" id="KW-0489">Methyltransferase</keyword>
<keyword evidence="1 9" id="KW-0004">4Fe-4S</keyword>
<dbReference type="InterPro" id="IPR012340">
    <property type="entry name" value="NA-bd_OB-fold"/>
</dbReference>
<evidence type="ECO:0000313" key="14">
    <source>
        <dbReference type="Proteomes" id="UP001595555"/>
    </source>
</evidence>
<dbReference type="NCBIfam" id="TIGR00479">
    <property type="entry name" value="rumA"/>
    <property type="match status" value="1"/>
</dbReference>
<feature type="binding site" evidence="9">
    <location>
        <position position="143"/>
    </location>
    <ligand>
        <name>[4Fe-4S] cluster</name>
        <dbReference type="ChEBI" id="CHEBI:49883"/>
    </ligand>
</feature>
<dbReference type="Gene3D" id="2.40.50.140">
    <property type="entry name" value="Nucleic acid-binding proteins"/>
    <property type="match status" value="1"/>
</dbReference>
<feature type="binding site" evidence="9 10">
    <location>
        <position position="385"/>
    </location>
    <ligand>
        <name>S-adenosyl-L-methionine</name>
        <dbReference type="ChEBI" id="CHEBI:59789"/>
    </ligand>
</feature>
<dbReference type="InterPro" id="IPR010280">
    <property type="entry name" value="U5_MeTrfase_fam"/>
</dbReference>
<dbReference type="NCBIfam" id="NF009639">
    <property type="entry name" value="PRK13168.1"/>
    <property type="match status" value="1"/>
</dbReference>
<keyword evidence="6 9" id="KW-0479">Metal-binding</keyword>
<dbReference type="EC" id="2.1.1.190" evidence="9"/>
<feature type="binding site" evidence="9">
    <location>
        <position position="140"/>
    </location>
    <ligand>
        <name>[4Fe-4S] cluster</name>
        <dbReference type="ChEBI" id="CHEBI:49883"/>
    </ligand>
</feature>
<evidence type="ECO:0000256" key="1">
    <source>
        <dbReference type="ARBA" id="ARBA00022485"/>
    </source>
</evidence>